<dbReference type="OMA" id="LKVGWPT"/>
<dbReference type="PROSITE" id="PS00624">
    <property type="entry name" value="GMC_OXRED_2"/>
    <property type="match status" value="1"/>
</dbReference>
<name>B0WJG7_CULQU</name>
<dbReference type="SUPFAM" id="SSF54373">
    <property type="entry name" value="FAD-linked reductases, C-terminal domain"/>
    <property type="match status" value="1"/>
</dbReference>
<evidence type="ECO:0000256" key="4">
    <source>
        <dbReference type="ARBA" id="ARBA00022827"/>
    </source>
</evidence>
<dbReference type="PANTHER" id="PTHR11552">
    <property type="entry name" value="GLUCOSE-METHANOL-CHOLINE GMC OXIDOREDUCTASE"/>
    <property type="match status" value="1"/>
</dbReference>
<evidence type="ECO:0000256" key="3">
    <source>
        <dbReference type="ARBA" id="ARBA00022630"/>
    </source>
</evidence>
<dbReference type="InterPro" id="IPR012132">
    <property type="entry name" value="GMC_OxRdtase"/>
</dbReference>
<dbReference type="KEGG" id="cqu:CpipJ_CPIJ007621"/>
<dbReference type="SUPFAM" id="SSF51905">
    <property type="entry name" value="FAD/NAD(P)-binding domain"/>
    <property type="match status" value="2"/>
</dbReference>
<evidence type="ECO:0000259" key="6">
    <source>
        <dbReference type="PROSITE" id="PS00623"/>
    </source>
</evidence>
<comment type="cofactor">
    <cofactor evidence="1">
        <name>FAD</name>
        <dbReference type="ChEBI" id="CHEBI:57692"/>
    </cofactor>
</comment>
<gene>
    <name evidence="9" type="primary">6039210</name>
    <name evidence="8" type="ORF">CpipJ_CPIJ007621</name>
</gene>
<dbReference type="InParanoid" id="B0WJG7"/>
<dbReference type="InterPro" id="IPR000172">
    <property type="entry name" value="GMC_OxRdtase_N"/>
</dbReference>
<keyword evidence="3 5" id="KW-0285">Flavoprotein</keyword>
<dbReference type="Gene3D" id="3.50.50.60">
    <property type="entry name" value="FAD/NAD(P)-binding domain"/>
    <property type="match status" value="3"/>
</dbReference>
<dbReference type="VEuPathDB" id="VectorBase:CQUJHB001095"/>
<dbReference type="GO" id="GO:0016614">
    <property type="term" value="F:oxidoreductase activity, acting on CH-OH group of donors"/>
    <property type="evidence" value="ECO:0007669"/>
    <property type="project" value="InterPro"/>
</dbReference>
<dbReference type="InterPro" id="IPR036188">
    <property type="entry name" value="FAD/NAD-bd_sf"/>
</dbReference>
<proteinExistence type="inferred from homology"/>
<dbReference type="Gene3D" id="3.30.560.10">
    <property type="entry name" value="Glucose Oxidase, domain 3"/>
    <property type="match status" value="1"/>
</dbReference>
<accession>B0WJG7</accession>
<feature type="domain" description="Glucose-methanol-choline oxidoreductase N-terminal" evidence="6">
    <location>
        <begin position="254"/>
        <end position="277"/>
    </location>
</feature>
<dbReference type="PROSITE" id="PS00623">
    <property type="entry name" value="GMC_OXRED_1"/>
    <property type="match status" value="1"/>
</dbReference>
<dbReference type="VEuPathDB" id="VectorBase:CPIJ007621"/>
<dbReference type="EMBL" id="DS231960">
    <property type="protein sequence ID" value="EDS29163.1"/>
    <property type="molecule type" value="Genomic_DNA"/>
</dbReference>
<evidence type="ECO:0000256" key="2">
    <source>
        <dbReference type="ARBA" id="ARBA00010790"/>
    </source>
</evidence>
<dbReference type="STRING" id="7176.B0WJG7"/>
<dbReference type="Pfam" id="PF00732">
    <property type="entry name" value="GMC_oxred_N"/>
    <property type="match status" value="2"/>
</dbReference>
<dbReference type="InterPro" id="IPR007867">
    <property type="entry name" value="GMC_OxRtase_C"/>
</dbReference>
<evidence type="ECO:0000313" key="10">
    <source>
        <dbReference type="Proteomes" id="UP000002320"/>
    </source>
</evidence>
<reference evidence="9" key="2">
    <citation type="submission" date="2021-02" db="UniProtKB">
        <authorList>
            <consortium name="EnsemblMetazoa"/>
        </authorList>
    </citation>
    <scope>IDENTIFICATION</scope>
    <source>
        <strain evidence="9">JHB</strain>
    </source>
</reference>
<sequence length="748" mass="84002">MLGGSSSMNGMQWIRGNRRDFDEWEWLGNPGWGWDSVLKYFKKSEDNKVPDIVAAYGGKYHGQGGYQSIDFFPTSDPYDSVLLKATKEVGFKQLLDFNAEEHIGYGICQHNIEGATRASTAKAFLNPVENRKNLHIIKKAFVVSLHYDTENIVKGVNMIIDDQYSLRAIARKEVILSAEIAECDSLTYDSDLYWDCYIRHMSTSFYHPVGTAKMGPIPETFFTIQKTDADWAFFAESSEKFSKSLPQGSFWPRGKTLGGSGAINAMLYVRGNRRDYDRWEELGNKGWNYESVLEYFKRSEDNLNPDVANSVEGKYHGTGGYLKVQHFSTKTPWIDTIIRGAEQLGYPHLKDINGEKNIGFGRAQGTIINGTRCSPAKAFLVPVKDRQNLHVIKHARVINAERDTDGKFRWVNFFIDDKHLKAAKAKKEIVISAGAINTPQILMLSGIGPKKLLESIGLDVVADLPVGKNLQDHPIVPVLIKLNKSTAKPYNLQQELVKSLNEYLLHRTGPLAAHGVTSLTAFINTVNETDLYPDVQFHFFEFPKESKRSDLFTSKVGYDEEVSKSFLDASEEADVLMILITLLNPKSKGSITINSQDIDPYKPPVINAAFLDDDEDVNTVVRAVRVLQKLINTKELKDNEAELHQMSITGCAELQYDSVEYWECYARHLTLTLYHPVGTAKMGPKEDPSAVVDSRLKVHKVSGLRVADGSIMPNIVSGNTNAPIIMIGEKISDMIKQDWKQKSVHSEL</sequence>
<dbReference type="AlphaFoldDB" id="B0WJG7"/>
<evidence type="ECO:0000259" key="7">
    <source>
        <dbReference type="PROSITE" id="PS00624"/>
    </source>
</evidence>
<organism>
    <name type="scientific">Culex quinquefasciatus</name>
    <name type="common">Southern house mosquito</name>
    <name type="synonym">Culex pungens</name>
    <dbReference type="NCBI Taxonomy" id="7176"/>
    <lineage>
        <taxon>Eukaryota</taxon>
        <taxon>Metazoa</taxon>
        <taxon>Ecdysozoa</taxon>
        <taxon>Arthropoda</taxon>
        <taxon>Hexapoda</taxon>
        <taxon>Insecta</taxon>
        <taxon>Pterygota</taxon>
        <taxon>Neoptera</taxon>
        <taxon>Endopterygota</taxon>
        <taxon>Diptera</taxon>
        <taxon>Nematocera</taxon>
        <taxon>Culicoidea</taxon>
        <taxon>Culicidae</taxon>
        <taxon>Culicinae</taxon>
        <taxon>Culicini</taxon>
        <taxon>Culex</taxon>
        <taxon>Culex</taxon>
    </lineage>
</organism>
<dbReference type="PANTHER" id="PTHR11552:SF147">
    <property type="entry name" value="CHOLINE DEHYDROGENASE, MITOCHONDRIAL"/>
    <property type="match status" value="1"/>
</dbReference>
<keyword evidence="4 5" id="KW-0274">FAD</keyword>
<evidence type="ECO:0000313" key="8">
    <source>
        <dbReference type="EMBL" id="EDS29163.1"/>
    </source>
</evidence>
<keyword evidence="10" id="KW-1185">Reference proteome</keyword>
<dbReference type="Proteomes" id="UP000002320">
    <property type="component" value="Unassembled WGS sequence"/>
</dbReference>
<dbReference type="OrthoDB" id="269227at2759"/>
<evidence type="ECO:0000256" key="1">
    <source>
        <dbReference type="ARBA" id="ARBA00001974"/>
    </source>
</evidence>
<dbReference type="eggNOG" id="KOG1238">
    <property type="taxonomic scope" value="Eukaryota"/>
</dbReference>
<feature type="domain" description="Glucose-methanol-choline oxidoreductase N-terminal" evidence="7">
    <location>
        <begin position="434"/>
        <end position="448"/>
    </location>
</feature>
<dbReference type="EnsemblMetazoa" id="CPIJ007621-RA">
    <property type="protein sequence ID" value="CPIJ007621-PA"/>
    <property type="gene ID" value="CPIJ007621"/>
</dbReference>
<comment type="similarity">
    <text evidence="2 5">Belongs to the GMC oxidoreductase family.</text>
</comment>
<dbReference type="Pfam" id="PF05199">
    <property type="entry name" value="GMC_oxred_C"/>
    <property type="match status" value="1"/>
</dbReference>
<dbReference type="HOGENOM" id="CLU_002865_7_2_1"/>
<reference evidence="8" key="1">
    <citation type="submission" date="2007-03" db="EMBL/GenBank/DDBJ databases">
        <title>Annotation of Culex pipiens quinquefasciatus.</title>
        <authorList>
            <consortium name="The Broad Institute Genome Sequencing Platform"/>
            <person name="Atkinson P.W."/>
            <person name="Hemingway J."/>
            <person name="Christensen B.M."/>
            <person name="Higgs S."/>
            <person name="Kodira C."/>
            <person name="Hannick L."/>
            <person name="Megy K."/>
            <person name="O'Leary S."/>
            <person name="Pearson M."/>
            <person name="Haas B.J."/>
            <person name="Mauceli E."/>
            <person name="Wortman J.R."/>
            <person name="Lee N.H."/>
            <person name="Guigo R."/>
            <person name="Stanke M."/>
            <person name="Alvarado L."/>
            <person name="Amedeo P."/>
            <person name="Antoine C.H."/>
            <person name="Arensburger P."/>
            <person name="Bidwell S.L."/>
            <person name="Crawford M."/>
            <person name="Camaro F."/>
            <person name="Devon K."/>
            <person name="Engels R."/>
            <person name="Hammond M."/>
            <person name="Howarth C."/>
            <person name="Koehrsen M."/>
            <person name="Lawson D."/>
            <person name="Montgomery P."/>
            <person name="Nene V."/>
            <person name="Nusbaum C."/>
            <person name="Puiu D."/>
            <person name="Romero-Severson J."/>
            <person name="Severson D.W."/>
            <person name="Shumway M."/>
            <person name="Sisk P."/>
            <person name="Stolte C."/>
            <person name="Zeng Q."/>
            <person name="Eisenstadt E."/>
            <person name="Fraser-Liggett C."/>
            <person name="Strausberg R."/>
            <person name="Galagan J."/>
            <person name="Birren B."/>
            <person name="Collins F.H."/>
        </authorList>
    </citation>
    <scope>NUCLEOTIDE SEQUENCE [LARGE SCALE GENOMIC DNA]</scope>
    <source>
        <strain evidence="8">JHB</strain>
    </source>
</reference>
<evidence type="ECO:0000256" key="5">
    <source>
        <dbReference type="RuleBase" id="RU003968"/>
    </source>
</evidence>
<dbReference type="VEuPathDB" id="VectorBase:CQUJHB018327"/>
<dbReference type="GO" id="GO:0050660">
    <property type="term" value="F:flavin adenine dinucleotide binding"/>
    <property type="evidence" value="ECO:0007669"/>
    <property type="project" value="InterPro"/>
</dbReference>
<protein>
    <submittedName>
        <fullName evidence="8 9">Choline dehydrogenase</fullName>
    </submittedName>
</protein>
<evidence type="ECO:0000313" key="9">
    <source>
        <dbReference type="EnsemblMetazoa" id="CPIJ007621-PA"/>
    </source>
</evidence>